<dbReference type="InterPro" id="IPR004638">
    <property type="entry name" value="EmrB-like"/>
</dbReference>
<dbReference type="NCBIfam" id="TIGR00711">
    <property type="entry name" value="efflux_EmrB"/>
    <property type="match status" value="1"/>
</dbReference>
<dbReference type="PANTHER" id="PTHR23501:SF170">
    <property type="entry name" value="MULTIDRUG RESISTANCE PROTEIN 3"/>
    <property type="match status" value="1"/>
</dbReference>
<keyword evidence="3" id="KW-1003">Cell membrane</keyword>
<feature type="transmembrane region" description="Helical" evidence="7">
    <location>
        <begin position="265"/>
        <end position="288"/>
    </location>
</feature>
<name>A0AA96RF52_9BACL</name>
<feature type="transmembrane region" description="Helical" evidence="7">
    <location>
        <begin position="354"/>
        <end position="377"/>
    </location>
</feature>
<dbReference type="AlphaFoldDB" id="A0AA96RF52"/>
<dbReference type="EMBL" id="CP130318">
    <property type="protein sequence ID" value="WNQ13195.1"/>
    <property type="molecule type" value="Genomic_DNA"/>
</dbReference>
<evidence type="ECO:0000256" key="1">
    <source>
        <dbReference type="ARBA" id="ARBA00004651"/>
    </source>
</evidence>
<feature type="transmembrane region" description="Helical" evidence="7">
    <location>
        <begin position="300"/>
        <end position="322"/>
    </location>
</feature>
<dbReference type="CDD" id="cd17502">
    <property type="entry name" value="MFS_Azr1_MDR_like"/>
    <property type="match status" value="1"/>
</dbReference>
<keyword evidence="4 7" id="KW-0812">Transmembrane</keyword>
<feature type="transmembrane region" description="Helical" evidence="7">
    <location>
        <begin position="329"/>
        <end position="348"/>
    </location>
</feature>
<reference evidence="9 10" key="1">
    <citation type="submission" date="2022-02" db="EMBL/GenBank/DDBJ databases">
        <title>Paenibacillus sp. MBLB1776 Whole Genome Shotgun Sequencing.</title>
        <authorList>
            <person name="Hwang C.Y."/>
            <person name="Cho E.-S."/>
            <person name="Seo M.-J."/>
        </authorList>
    </citation>
    <scope>NUCLEOTIDE SEQUENCE [LARGE SCALE GENOMIC DNA]</scope>
    <source>
        <strain evidence="9 10">MBLB1776</strain>
    </source>
</reference>
<accession>A0AA96RF52</accession>
<dbReference type="InterPro" id="IPR020846">
    <property type="entry name" value="MFS_dom"/>
</dbReference>
<protein>
    <submittedName>
        <fullName evidence="9">MDR family MFS transporter</fullName>
    </submittedName>
</protein>
<dbReference type="SUPFAM" id="SSF103473">
    <property type="entry name" value="MFS general substrate transporter"/>
    <property type="match status" value="1"/>
</dbReference>
<feature type="transmembrane region" description="Helical" evidence="7">
    <location>
        <begin position="194"/>
        <end position="213"/>
    </location>
</feature>
<feature type="transmembrane region" description="Helical" evidence="7">
    <location>
        <begin position="225"/>
        <end position="244"/>
    </location>
</feature>
<dbReference type="PRINTS" id="PR01036">
    <property type="entry name" value="TCRTETB"/>
</dbReference>
<dbReference type="GO" id="GO:0022857">
    <property type="term" value="F:transmembrane transporter activity"/>
    <property type="evidence" value="ECO:0007669"/>
    <property type="project" value="InterPro"/>
</dbReference>
<evidence type="ECO:0000256" key="5">
    <source>
        <dbReference type="ARBA" id="ARBA00022989"/>
    </source>
</evidence>
<gene>
    <name evidence="9" type="ORF">MJA45_09280</name>
</gene>
<dbReference type="KEGG" id="paun:MJA45_09280"/>
<dbReference type="PANTHER" id="PTHR23501">
    <property type="entry name" value="MAJOR FACILITATOR SUPERFAMILY"/>
    <property type="match status" value="1"/>
</dbReference>
<proteinExistence type="predicted"/>
<dbReference type="InterPro" id="IPR011701">
    <property type="entry name" value="MFS"/>
</dbReference>
<feature type="transmembrane region" description="Helical" evidence="7">
    <location>
        <begin position="75"/>
        <end position="93"/>
    </location>
</feature>
<feature type="transmembrane region" description="Helical" evidence="7">
    <location>
        <begin position="134"/>
        <end position="155"/>
    </location>
</feature>
<dbReference type="Gene3D" id="1.20.1250.20">
    <property type="entry name" value="MFS general substrate transporter like domains"/>
    <property type="match status" value="1"/>
</dbReference>
<sequence>MEKQSRLGLVIAGLMLGVLMAGMDNTIVATAMGTIVSDLGGFGRFVWVTSTYIVAEMAGMPLFGKLSDMYGRKRFFLFGLIVFLIGSSLSGTAESITQLSIYRAIQGFGAGALIPIAHTIVFDLFPPEKRGKMVGLFGAVFGLSTVSGPLLGAYIAEYIGWPWVFYINLPIGLVSLVLITWFYREAKGYEKQPIDWLGILTLIPAIVCLMLGLEWGGKEFPWGSNVIIGLFTASLLLILGFLIAETKAKQPIIPFPMFQNRLFAASTMTSFFYSGTFILCTLYLPIFVQGVMGGTATNSGYILLPLMLGAVAASLIGGHLIAHLSYRTVMIFSSLLFVAGIGLLSTLSPDSSKTFLILYMIVTGLGMGSSFSVLTIAALHPFEHNQRGVASSTISFIRSLGMSIGISVFGIYQRQAFERNVNTGFLENPQTQGDLFSGKSRALLPADVLDQLTAALSQSISHMFLWALIPAAFTLVLAFSMSGERPDGSKKVSLHH</sequence>
<dbReference type="InterPro" id="IPR036259">
    <property type="entry name" value="MFS_trans_sf"/>
</dbReference>
<comment type="subcellular location">
    <subcellularLocation>
        <location evidence="1">Cell membrane</location>
        <topology evidence="1">Multi-pass membrane protein</topology>
    </subcellularLocation>
</comment>
<evidence type="ECO:0000313" key="10">
    <source>
        <dbReference type="Proteomes" id="UP001305702"/>
    </source>
</evidence>
<evidence type="ECO:0000256" key="3">
    <source>
        <dbReference type="ARBA" id="ARBA00022475"/>
    </source>
</evidence>
<evidence type="ECO:0000256" key="6">
    <source>
        <dbReference type="ARBA" id="ARBA00023136"/>
    </source>
</evidence>
<evidence type="ECO:0000256" key="7">
    <source>
        <dbReference type="SAM" id="Phobius"/>
    </source>
</evidence>
<evidence type="ECO:0000256" key="2">
    <source>
        <dbReference type="ARBA" id="ARBA00022448"/>
    </source>
</evidence>
<keyword evidence="5 7" id="KW-1133">Transmembrane helix</keyword>
<feature type="domain" description="Major facilitator superfamily (MFS) profile" evidence="8">
    <location>
        <begin position="10"/>
        <end position="486"/>
    </location>
</feature>
<evidence type="ECO:0000259" key="8">
    <source>
        <dbReference type="PROSITE" id="PS50850"/>
    </source>
</evidence>
<feature type="transmembrane region" description="Helical" evidence="7">
    <location>
        <begin position="45"/>
        <end position="63"/>
    </location>
</feature>
<keyword evidence="6 7" id="KW-0472">Membrane</keyword>
<dbReference type="Gene3D" id="1.20.1720.10">
    <property type="entry name" value="Multidrug resistance protein D"/>
    <property type="match status" value="1"/>
</dbReference>
<feature type="transmembrane region" description="Helical" evidence="7">
    <location>
        <begin position="463"/>
        <end position="481"/>
    </location>
</feature>
<organism evidence="9 10">
    <name type="scientific">Paenibacillus aurantius</name>
    <dbReference type="NCBI Taxonomy" id="2918900"/>
    <lineage>
        <taxon>Bacteria</taxon>
        <taxon>Bacillati</taxon>
        <taxon>Bacillota</taxon>
        <taxon>Bacilli</taxon>
        <taxon>Bacillales</taxon>
        <taxon>Paenibacillaceae</taxon>
        <taxon>Paenibacillus</taxon>
    </lineage>
</organism>
<dbReference type="Pfam" id="PF07690">
    <property type="entry name" value="MFS_1"/>
    <property type="match status" value="1"/>
</dbReference>
<keyword evidence="10" id="KW-1185">Reference proteome</keyword>
<evidence type="ECO:0000256" key="4">
    <source>
        <dbReference type="ARBA" id="ARBA00022692"/>
    </source>
</evidence>
<dbReference type="RefSeq" id="WP_315606975.1">
    <property type="nucleotide sequence ID" value="NZ_CP130318.1"/>
</dbReference>
<dbReference type="FunFam" id="1.20.1720.10:FF:000004">
    <property type="entry name" value="EmrB/QacA family drug resistance transporter"/>
    <property type="match status" value="1"/>
</dbReference>
<feature type="transmembrane region" description="Helical" evidence="7">
    <location>
        <begin position="99"/>
        <end position="122"/>
    </location>
</feature>
<dbReference type="PROSITE" id="PS50850">
    <property type="entry name" value="MFS"/>
    <property type="match status" value="1"/>
</dbReference>
<feature type="transmembrane region" description="Helical" evidence="7">
    <location>
        <begin position="161"/>
        <end position="182"/>
    </location>
</feature>
<dbReference type="GO" id="GO:0005886">
    <property type="term" value="C:plasma membrane"/>
    <property type="evidence" value="ECO:0007669"/>
    <property type="project" value="UniProtKB-SubCell"/>
</dbReference>
<dbReference type="Proteomes" id="UP001305702">
    <property type="component" value="Chromosome"/>
</dbReference>
<keyword evidence="2" id="KW-0813">Transport</keyword>
<evidence type="ECO:0000313" key="9">
    <source>
        <dbReference type="EMBL" id="WNQ13195.1"/>
    </source>
</evidence>